<keyword evidence="3" id="KW-1185">Reference proteome</keyword>
<feature type="transmembrane region" description="Helical" evidence="1">
    <location>
        <begin position="13"/>
        <end position="32"/>
    </location>
</feature>
<keyword evidence="1" id="KW-0812">Transmembrane</keyword>
<organism evidence="2 3">
    <name type="scientific">Ornatilinea apprima</name>
    <dbReference type="NCBI Taxonomy" id="1134406"/>
    <lineage>
        <taxon>Bacteria</taxon>
        <taxon>Bacillati</taxon>
        <taxon>Chloroflexota</taxon>
        <taxon>Anaerolineae</taxon>
        <taxon>Anaerolineales</taxon>
        <taxon>Anaerolineaceae</taxon>
        <taxon>Ornatilinea</taxon>
    </lineage>
</organism>
<accession>A0A0P6X5C0</accession>
<dbReference type="STRING" id="1134406.ADN00_07100"/>
<protein>
    <submittedName>
        <fullName evidence="2">Uncharacterized protein</fullName>
    </submittedName>
</protein>
<keyword evidence="1" id="KW-0472">Membrane</keyword>
<evidence type="ECO:0000256" key="1">
    <source>
        <dbReference type="SAM" id="Phobius"/>
    </source>
</evidence>
<gene>
    <name evidence="2" type="ORF">ADN00_07100</name>
</gene>
<reference evidence="2 3" key="1">
    <citation type="submission" date="2015-07" db="EMBL/GenBank/DDBJ databases">
        <title>Genome sequence of Ornatilinea apprima DSM 23815.</title>
        <authorList>
            <person name="Hemp J."/>
            <person name="Ward L.M."/>
            <person name="Pace L.A."/>
            <person name="Fischer W.W."/>
        </authorList>
    </citation>
    <scope>NUCLEOTIDE SEQUENCE [LARGE SCALE GENOMIC DNA]</scope>
    <source>
        <strain evidence="2 3">P3M-1</strain>
    </source>
</reference>
<evidence type="ECO:0000313" key="3">
    <source>
        <dbReference type="Proteomes" id="UP000050417"/>
    </source>
</evidence>
<dbReference type="Proteomes" id="UP000050417">
    <property type="component" value="Unassembled WGS sequence"/>
</dbReference>
<sequence>MKELIAFLEKFEIWIYAMLGGVGLLYIRKVIVAWNEWRTSVFGMEREASQRRLGTALSVLALAALLALSEFVLISFVSPALPATSLLPTPTLDLLATATPTLPSEAVAEGAAQATLVPNMANLPLTEGCQAGRIEWIEPLEGAEVLSGSVTLKFIVNLDNLGFYKYEYGQPGSDVWTTIAAGNQSSETEQTATWNTDQLVPGDYFLRLVVMDGQNNPQPVCVTSVRIVLP</sequence>
<comment type="caution">
    <text evidence="2">The sequence shown here is derived from an EMBL/GenBank/DDBJ whole genome shotgun (WGS) entry which is preliminary data.</text>
</comment>
<dbReference type="OrthoDB" id="167016at2"/>
<dbReference type="AlphaFoldDB" id="A0A0P6X5C0"/>
<feature type="transmembrane region" description="Helical" evidence="1">
    <location>
        <begin position="53"/>
        <end position="77"/>
    </location>
</feature>
<keyword evidence="1" id="KW-1133">Transmembrane helix</keyword>
<name>A0A0P6X5C0_9CHLR</name>
<dbReference type="RefSeq" id="WP_075062287.1">
    <property type="nucleotide sequence ID" value="NZ_LGCL01000019.1"/>
</dbReference>
<dbReference type="EMBL" id="LGCL01000019">
    <property type="protein sequence ID" value="KPL78235.1"/>
    <property type="molecule type" value="Genomic_DNA"/>
</dbReference>
<proteinExistence type="predicted"/>
<evidence type="ECO:0000313" key="2">
    <source>
        <dbReference type="EMBL" id="KPL78235.1"/>
    </source>
</evidence>